<feature type="domain" description="GerMN" evidence="3">
    <location>
        <begin position="443"/>
        <end position="528"/>
    </location>
</feature>
<dbReference type="RefSeq" id="WP_012120329.1">
    <property type="nucleotide sequence ID" value="NC_009767.1"/>
</dbReference>
<feature type="region of interest" description="Disordered" evidence="1">
    <location>
        <begin position="135"/>
        <end position="275"/>
    </location>
</feature>
<feature type="domain" description="GerMN" evidence="3">
    <location>
        <begin position="309"/>
        <end position="390"/>
    </location>
</feature>
<keyword evidence="2" id="KW-0472">Membrane</keyword>
<evidence type="ECO:0000313" key="5">
    <source>
        <dbReference type="Proteomes" id="UP000000263"/>
    </source>
</evidence>
<protein>
    <recommendedName>
        <fullName evidence="3">GerMN domain-containing protein</fullName>
    </recommendedName>
</protein>
<feature type="compositionally biased region" description="Low complexity" evidence="1">
    <location>
        <begin position="212"/>
        <end position="224"/>
    </location>
</feature>
<reference evidence="4 5" key="1">
    <citation type="submission" date="2007-08" db="EMBL/GenBank/DDBJ databases">
        <title>Complete sequence of Roseiflexus castenholzii DSM 13941.</title>
        <authorList>
            <consortium name="US DOE Joint Genome Institute"/>
            <person name="Copeland A."/>
            <person name="Lucas S."/>
            <person name="Lapidus A."/>
            <person name="Barry K."/>
            <person name="Glavina del Rio T."/>
            <person name="Dalin E."/>
            <person name="Tice H."/>
            <person name="Pitluck S."/>
            <person name="Thompson L.S."/>
            <person name="Brettin T."/>
            <person name="Bruce D."/>
            <person name="Detter J.C."/>
            <person name="Han C."/>
            <person name="Tapia R."/>
            <person name="Schmutz J."/>
            <person name="Larimer F."/>
            <person name="Land M."/>
            <person name="Hauser L."/>
            <person name="Kyrpides N."/>
            <person name="Mikhailova N."/>
            <person name="Bryant D.A."/>
            <person name="Hanada S."/>
            <person name="Tsukatani Y."/>
            <person name="Richardson P."/>
        </authorList>
    </citation>
    <scope>NUCLEOTIDE SEQUENCE [LARGE SCALE GENOMIC DNA]</scope>
    <source>
        <strain evidence="5">DSM 13941 / HLO8</strain>
    </source>
</reference>
<dbReference type="InterPro" id="IPR019606">
    <property type="entry name" value="GerMN"/>
</dbReference>
<dbReference type="KEGG" id="rca:Rcas_1813"/>
<dbReference type="OrthoDB" id="145089at2"/>
<proteinExistence type="predicted"/>
<dbReference type="EMBL" id="CP000804">
    <property type="protein sequence ID" value="ABU57904.1"/>
    <property type="molecule type" value="Genomic_DNA"/>
</dbReference>
<evidence type="ECO:0000259" key="3">
    <source>
        <dbReference type="SMART" id="SM00909"/>
    </source>
</evidence>
<evidence type="ECO:0000313" key="4">
    <source>
        <dbReference type="EMBL" id="ABU57904.1"/>
    </source>
</evidence>
<accession>A7NK84</accession>
<dbReference type="HOGENOM" id="CLU_499555_0_0_0"/>
<feature type="compositionally biased region" description="Pro residues" evidence="1">
    <location>
        <begin position="225"/>
        <end position="235"/>
    </location>
</feature>
<organism evidence="4 5">
    <name type="scientific">Roseiflexus castenholzii (strain DSM 13941 / HLO8)</name>
    <dbReference type="NCBI Taxonomy" id="383372"/>
    <lineage>
        <taxon>Bacteria</taxon>
        <taxon>Bacillati</taxon>
        <taxon>Chloroflexota</taxon>
        <taxon>Chloroflexia</taxon>
        <taxon>Chloroflexales</taxon>
        <taxon>Roseiflexineae</taxon>
        <taxon>Roseiflexaceae</taxon>
        <taxon>Roseiflexus</taxon>
    </lineage>
</organism>
<dbReference type="AlphaFoldDB" id="A7NK84"/>
<feature type="transmembrane region" description="Helical" evidence="2">
    <location>
        <begin position="100"/>
        <end position="121"/>
    </location>
</feature>
<evidence type="ECO:0000256" key="2">
    <source>
        <dbReference type="SAM" id="Phobius"/>
    </source>
</evidence>
<dbReference type="eggNOG" id="COG5401">
    <property type="taxonomic scope" value="Bacteria"/>
</dbReference>
<dbReference type="STRING" id="383372.Rcas_1813"/>
<keyword evidence="2" id="KW-0812">Transmembrane</keyword>
<feature type="compositionally biased region" description="Pro residues" evidence="1">
    <location>
        <begin position="150"/>
        <end position="183"/>
    </location>
</feature>
<evidence type="ECO:0000256" key="1">
    <source>
        <dbReference type="SAM" id="MobiDB-lite"/>
    </source>
</evidence>
<dbReference type="Proteomes" id="UP000000263">
    <property type="component" value="Chromosome"/>
</dbReference>
<dbReference type="SMART" id="SM00909">
    <property type="entry name" value="Germane"/>
    <property type="match status" value="2"/>
</dbReference>
<gene>
    <name evidence="4" type="ordered locus">Rcas_1813</name>
</gene>
<keyword evidence="5" id="KW-1185">Reference proteome</keyword>
<feature type="compositionally biased region" description="Pro residues" evidence="1">
    <location>
        <begin position="244"/>
        <end position="274"/>
    </location>
</feature>
<keyword evidence="2" id="KW-1133">Transmembrane helix</keyword>
<feature type="compositionally biased region" description="Low complexity" evidence="1">
    <location>
        <begin position="140"/>
        <end position="149"/>
    </location>
</feature>
<name>A7NK84_ROSCS</name>
<dbReference type="Pfam" id="PF10646">
    <property type="entry name" value="Germane"/>
    <property type="match status" value="2"/>
</dbReference>
<sequence>MSEPTPTGPGYCPYLGLKQNRAIRFSSPTPEHRCYVSGEPVDIPVDQSAFCLSRNHVQCPLYMGLTLPSIPATVSSSGATTTAPGGLRGWLRTLSPRDRAIYALMLGMLALIVLVYAIAGWQALTGTAPVTGAPSPITVAPPETATATPAPLPSPSATATPPPPTPTALPTSTPSPQPNPSPTQEPVIIVPTALPTQPTGTAGVAPSPTDNATATPSPTVAAPATPSPTGQPAPASPTLTATAAPPPTTAPTAPPQPPTAVPPAMPRTPAPPAAPTVQQQRLWLYFGDATGTLFVPVQRLVPVEDRKVATAAINALIEGPRNGLERLIDPQARLLSIAINNGLATVNFDRPPHLNGDPRGLHSIVLTLTHFETISRVQFQVNGRNIGIDGSGPIGRPVVNPLNPNNLPVDYAATEFLPTYYLANDGYHTIRIIRMVPKTRQVAEGTVRALIEGPGIYEYAVQRTIPPGTELRAISINQGVARVDFSARFAEASDRNAAVRTLVESLTTLPRVSGVQILVEGRSLAEWWGEPYGRVYPKPLINPEG</sequence>